<organism evidence="1 2">
    <name type="scientific">Linum tenue</name>
    <dbReference type="NCBI Taxonomy" id="586396"/>
    <lineage>
        <taxon>Eukaryota</taxon>
        <taxon>Viridiplantae</taxon>
        <taxon>Streptophyta</taxon>
        <taxon>Embryophyta</taxon>
        <taxon>Tracheophyta</taxon>
        <taxon>Spermatophyta</taxon>
        <taxon>Magnoliopsida</taxon>
        <taxon>eudicotyledons</taxon>
        <taxon>Gunneridae</taxon>
        <taxon>Pentapetalae</taxon>
        <taxon>rosids</taxon>
        <taxon>fabids</taxon>
        <taxon>Malpighiales</taxon>
        <taxon>Linaceae</taxon>
        <taxon>Linum</taxon>
    </lineage>
</organism>
<dbReference type="AlphaFoldDB" id="A0AAV0RAC9"/>
<reference evidence="1" key="1">
    <citation type="submission" date="2022-08" db="EMBL/GenBank/DDBJ databases">
        <authorList>
            <person name="Gutierrez-Valencia J."/>
        </authorList>
    </citation>
    <scope>NUCLEOTIDE SEQUENCE</scope>
</reference>
<proteinExistence type="predicted"/>
<name>A0AAV0RAC9_9ROSI</name>
<gene>
    <name evidence="1" type="ORF">LITE_LOCUS46847</name>
</gene>
<evidence type="ECO:0000313" key="2">
    <source>
        <dbReference type="Proteomes" id="UP001154282"/>
    </source>
</evidence>
<protein>
    <submittedName>
        <fullName evidence="1">Uncharacterized protein</fullName>
    </submittedName>
</protein>
<accession>A0AAV0RAC9</accession>
<feature type="non-terminal residue" evidence="1">
    <location>
        <position position="1"/>
    </location>
</feature>
<dbReference type="Proteomes" id="UP001154282">
    <property type="component" value="Unassembled WGS sequence"/>
</dbReference>
<keyword evidence="2" id="KW-1185">Reference proteome</keyword>
<comment type="caution">
    <text evidence="1">The sequence shown here is derived from an EMBL/GenBank/DDBJ whole genome shotgun (WGS) entry which is preliminary data.</text>
</comment>
<dbReference type="EMBL" id="CAMGYJ010000010">
    <property type="protein sequence ID" value="CAI0553462.1"/>
    <property type="molecule type" value="Genomic_DNA"/>
</dbReference>
<evidence type="ECO:0000313" key="1">
    <source>
        <dbReference type="EMBL" id="CAI0553462.1"/>
    </source>
</evidence>
<sequence>TVGRSCFLFHRARQLFLWTVTSRSTLVLERPPRILTAPRKRSWSSVVHLILCL</sequence>